<dbReference type="InterPro" id="IPR021734">
    <property type="entry name" value="DUF3303"/>
</dbReference>
<organism evidence="1 2">
    <name type="scientific">Lophiotrema nucula</name>
    <dbReference type="NCBI Taxonomy" id="690887"/>
    <lineage>
        <taxon>Eukaryota</taxon>
        <taxon>Fungi</taxon>
        <taxon>Dikarya</taxon>
        <taxon>Ascomycota</taxon>
        <taxon>Pezizomycotina</taxon>
        <taxon>Dothideomycetes</taxon>
        <taxon>Pleosporomycetidae</taxon>
        <taxon>Pleosporales</taxon>
        <taxon>Lophiotremataceae</taxon>
        <taxon>Lophiotrema</taxon>
    </lineage>
</organism>
<dbReference type="EMBL" id="ML977311">
    <property type="protein sequence ID" value="KAF2122251.1"/>
    <property type="molecule type" value="Genomic_DNA"/>
</dbReference>
<evidence type="ECO:0000313" key="1">
    <source>
        <dbReference type="EMBL" id="KAF2122251.1"/>
    </source>
</evidence>
<dbReference type="Proteomes" id="UP000799770">
    <property type="component" value="Unassembled WGS sequence"/>
</dbReference>
<keyword evidence="2" id="KW-1185">Reference proteome</keyword>
<accession>A0A6A5ZVH0</accession>
<gene>
    <name evidence="1" type="ORF">BDV96DRAFT_640307</name>
</gene>
<dbReference type="OrthoDB" id="3742696at2759"/>
<dbReference type="AlphaFoldDB" id="A0A6A5ZVH0"/>
<name>A0A6A5ZVH0_9PLEO</name>
<evidence type="ECO:0000313" key="2">
    <source>
        <dbReference type="Proteomes" id="UP000799770"/>
    </source>
</evidence>
<protein>
    <submittedName>
        <fullName evidence="1">Uncharacterized protein</fullName>
    </submittedName>
</protein>
<reference evidence="1" key="1">
    <citation type="journal article" date="2020" name="Stud. Mycol.">
        <title>101 Dothideomycetes genomes: a test case for predicting lifestyles and emergence of pathogens.</title>
        <authorList>
            <person name="Haridas S."/>
            <person name="Albert R."/>
            <person name="Binder M."/>
            <person name="Bloem J."/>
            <person name="Labutti K."/>
            <person name="Salamov A."/>
            <person name="Andreopoulos B."/>
            <person name="Baker S."/>
            <person name="Barry K."/>
            <person name="Bills G."/>
            <person name="Bluhm B."/>
            <person name="Cannon C."/>
            <person name="Castanera R."/>
            <person name="Culley D."/>
            <person name="Daum C."/>
            <person name="Ezra D."/>
            <person name="Gonzalez J."/>
            <person name="Henrissat B."/>
            <person name="Kuo A."/>
            <person name="Liang C."/>
            <person name="Lipzen A."/>
            <person name="Lutzoni F."/>
            <person name="Magnuson J."/>
            <person name="Mondo S."/>
            <person name="Nolan M."/>
            <person name="Ohm R."/>
            <person name="Pangilinan J."/>
            <person name="Park H.-J."/>
            <person name="Ramirez L."/>
            <person name="Alfaro M."/>
            <person name="Sun H."/>
            <person name="Tritt A."/>
            <person name="Yoshinaga Y."/>
            <person name="Zwiers L.-H."/>
            <person name="Turgeon B."/>
            <person name="Goodwin S."/>
            <person name="Spatafora J."/>
            <person name="Crous P."/>
            <person name="Grigoriev I."/>
        </authorList>
    </citation>
    <scope>NUCLEOTIDE SEQUENCE</scope>
    <source>
        <strain evidence="1">CBS 627.86</strain>
    </source>
</reference>
<proteinExistence type="predicted"/>
<sequence>MLYMIIEHFHDGNPIPIYARFRKQGRLMPEGLRYISSWTSEDLSHCYQVMQTENKELLYEWIASAKVLGLEEENQCGGSES</sequence>
<dbReference type="Pfam" id="PF11746">
    <property type="entry name" value="DUF3303"/>
    <property type="match status" value="1"/>
</dbReference>